<dbReference type="Proteomes" id="UP000188543">
    <property type="component" value="Unassembled WGS sequence"/>
</dbReference>
<accession>A0A1V2W9V5</accession>
<name>A0A1V2W9V5_9BURK</name>
<sequence length="173" mass="19368">MQAMAEWFASLPEEVQAHAGFMMYVGISDLIGDKEYQFGDPPDNAFLEWLKDSPDDDLGALTKTLLAREHIRFTMIDGLCTQKSWDDALAKNQWLLDKLEGHPNAERMRQTPLQSIADIPRRSALFIKAGDEWRANVASHVSDEAINKWHDAALRKSLSDSQKSAIAVTGTPV</sequence>
<protein>
    <submittedName>
        <fullName evidence="1">Uncharacterized protein</fullName>
    </submittedName>
</protein>
<reference evidence="1 2" key="1">
    <citation type="submission" date="2016-08" db="EMBL/GenBank/DDBJ databases">
        <authorList>
            <person name="Seilhamer J.J."/>
        </authorList>
    </citation>
    <scope>NUCLEOTIDE SEQUENCE [LARGE SCALE GENOMIC DNA]</scope>
    <source>
        <strain evidence="1 2">VC14762</strain>
    </source>
</reference>
<proteinExistence type="predicted"/>
<dbReference type="EMBL" id="MUTJ01000016">
    <property type="protein sequence ID" value="ONU91892.1"/>
    <property type="molecule type" value="Genomic_DNA"/>
</dbReference>
<gene>
    <name evidence="1" type="ORF">A8E72_04690</name>
</gene>
<organism evidence="1 2">
    <name type="scientific">Burkholderia cenocepacia</name>
    <dbReference type="NCBI Taxonomy" id="95486"/>
    <lineage>
        <taxon>Bacteria</taxon>
        <taxon>Pseudomonadati</taxon>
        <taxon>Pseudomonadota</taxon>
        <taxon>Betaproteobacteria</taxon>
        <taxon>Burkholderiales</taxon>
        <taxon>Burkholderiaceae</taxon>
        <taxon>Burkholderia</taxon>
        <taxon>Burkholderia cepacia complex</taxon>
    </lineage>
</organism>
<evidence type="ECO:0000313" key="2">
    <source>
        <dbReference type="Proteomes" id="UP000188543"/>
    </source>
</evidence>
<comment type="caution">
    <text evidence="1">The sequence shown here is derived from an EMBL/GenBank/DDBJ whole genome shotgun (WGS) entry which is preliminary data.</text>
</comment>
<evidence type="ECO:0000313" key="1">
    <source>
        <dbReference type="EMBL" id="ONU91892.1"/>
    </source>
</evidence>
<dbReference type="AlphaFoldDB" id="A0A1V2W9V5"/>